<name>A0A2H9VRQ9_9SPHI</name>
<sequence length="491" mass="54476">MRVFVFGIGGTGARVLRSLAMLLASGLKLDHSNLEIIPIIIDMDAHNGDTARTRDVFRSYHTIRKAFVAAGANSQSDSFFNTIIKPFNRLDSNASDITDIDLQFDFQNRTDTFAQFIQYNTLDQSNKDILELLYNDSTNPADFPELHLDLSVGFKGNPNIGSVVFNDLAASPEFKNLESAYTVNDRIFIVSSIFGGTGSSGFPTLVKLIRNSTNPHLKGTKLGAVTVMPYFNVDAVDDSAIKSALFTTKTKAALSFYENDTDIRSINALYYIADPNQTGSLPNVEGGREQINDAHVIELLAATAITDFISKQDEQLATPAHYEFGAETDSNPLTIAHLSPNTKERYIKPLVRFAYAAQIATKFVPRLSDNRFYGPKELNISAKMGLPNEYHKLLSFFESFKKWVSAEMSNSRNGRVLNTFLFDDPETLNNMIVGKSIPSTWLAKGLTQSKIAEKLNKFLDKEQANLPAPQKYQNILFKTATDCLDVLGQLP</sequence>
<dbReference type="OrthoDB" id="844533at2"/>
<keyword evidence="2" id="KW-1185">Reference proteome</keyword>
<accession>A0A2H9VRQ9</accession>
<dbReference type="RefSeq" id="WP_100339774.1">
    <property type="nucleotide sequence ID" value="NZ_PGFJ01000001.1"/>
</dbReference>
<reference evidence="1 2" key="1">
    <citation type="submission" date="2017-11" db="EMBL/GenBank/DDBJ databases">
        <title>Genomic Encyclopedia of Archaeal and Bacterial Type Strains, Phase II (KMG-II): From Individual Species to Whole Genera.</title>
        <authorList>
            <person name="Goeker M."/>
        </authorList>
    </citation>
    <scope>NUCLEOTIDE SEQUENCE [LARGE SCALE GENOMIC DNA]</scope>
    <source>
        <strain evidence="1 2">DSM 28175</strain>
    </source>
</reference>
<protein>
    <recommendedName>
        <fullName evidence="3">Tubulin-like protein</fullName>
    </recommendedName>
</protein>
<dbReference type="Proteomes" id="UP000242687">
    <property type="component" value="Unassembled WGS sequence"/>
</dbReference>
<dbReference type="AlphaFoldDB" id="A0A2H9VRQ9"/>
<gene>
    <name evidence="1" type="ORF">CLV57_0500</name>
</gene>
<evidence type="ECO:0000313" key="1">
    <source>
        <dbReference type="EMBL" id="PJJ83517.1"/>
    </source>
</evidence>
<dbReference type="InterPro" id="IPR036525">
    <property type="entry name" value="Tubulin/FtsZ_GTPase_sf"/>
</dbReference>
<evidence type="ECO:0008006" key="3">
    <source>
        <dbReference type="Google" id="ProtNLM"/>
    </source>
</evidence>
<proteinExistence type="predicted"/>
<dbReference type="Gene3D" id="3.40.50.1440">
    <property type="entry name" value="Tubulin/FtsZ, GTPase domain"/>
    <property type="match status" value="1"/>
</dbReference>
<organism evidence="1 2">
    <name type="scientific">Mucilaginibacter auburnensis</name>
    <dbReference type="NCBI Taxonomy" id="1457233"/>
    <lineage>
        <taxon>Bacteria</taxon>
        <taxon>Pseudomonadati</taxon>
        <taxon>Bacteroidota</taxon>
        <taxon>Sphingobacteriia</taxon>
        <taxon>Sphingobacteriales</taxon>
        <taxon>Sphingobacteriaceae</taxon>
        <taxon>Mucilaginibacter</taxon>
    </lineage>
</organism>
<dbReference type="SUPFAM" id="SSF52490">
    <property type="entry name" value="Tubulin nucleotide-binding domain-like"/>
    <property type="match status" value="1"/>
</dbReference>
<comment type="caution">
    <text evidence="1">The sequence shown here is derived from an EMBL/GenBank/DDBJ whole genome shotgun (WGS) entry which is preliminary data.</text>
</comment>
<evidence type="ECO:0000313" key="2">
    <source>
        <dbReference type="Proteomes" id="UP000242687"/>
    </source>
</evidence>
<dbReference type="EMBL" id="PGFJ01000001">
    <property type="protein sequence ID" value="PJJ83517.1"/>
    <property type="molecule type" value="Genomic_DNA"/>
</dbReference>